<name>A0A398CHL1_9BACL</name>
<feature type="transmembrane region" description="Helical" evidence="8">
    <location>
        <begin position="153"/>
        <end position="171"/>
    </location>
</feature>
<reference evidence="9 10" key="1">
    <citation type="submission" date="2018-09" db="EMBL/GenBank/DDBJ databases">
        <title>Cohnella cavernae sp. nov., isolated from a karst cave.</title>
        <authorList>
            <person name="Zhu H."/>
        </authorList>
    </citation>
    <scope>NUCLEOTIDE SEQUENCE [LARGE SCALE GENOMIC DNA]</scope>
    <source>
        <strain evidence="9 10">K2E09-144</strain>
    </source>
</reference>
<feature type="transmembrane region" description="Helical" evidence="8">
    <location>
        <begin position="253"/>
        <end position="275"/>
    </location>
</feature>
<keyword evidence="7 8" id="KW-0472">Membrane</keyword>
<evidence type="ECO:0000256" key="8">
    <source>
        <dbReference type="SAM" id="Phobius"/>
    </source>
</evidence>
<organism evidence="9 10">
    <name type="scientific">Cohnella faecalis</name>
    <dbReference type="NCBI Taxonomy" id="2315694"/>
    <lineage>
        <taxon>Bacteria</taxon>
        <taxon>Bacillati</taxon>
        <taxon>Bacillota</taxon>
        <taxon>Bacilli</taxon>
        <taxon>Bacillales</taxon>
        <taxon>Paenibacillaceae</taxon>
        <taxon>Cohnella</taxon>
    </lineage>
</organism>
<evidence type="ECO:0000256" key="3">
    <source>
        <dbReference type="ARBA" id="ARBA00022448"/>
    </source>
</evidence>
<dbReference type="PANTHER" id="PTHR34975">
    <property type="entry name" value="SPORE GERMINATION PROTEIN A2"/>
    <property type="match status" value="1"/>
</dbReference>
<feature type="transmembrane region" description="Helical" evidence="8">
    <location>
        <begin position="218"/>
        <end position="241"/>
    </location>
</feature>
<comment type="similarity">
    <text evidence="2">Belongs to the amino acid-polyamine-organocation (APC) superfamily. Spore germination protein (SGP) (TC 2.A.3.9) family.</text>
</comment>
<keyword evidence="4" id="KW-0309">Germination</keyword>
<accession>A0A398CHL1</accession>
<keyword evidence="10" id="KW-1185">Reference proteome</keyword>
<dbReference type="Proteomes" id="UP000266340">
    <property type="component" value="Unassembled WGS sequence"/>
</dbReference>
<comment type="caution">
    <text evidence="9">The sequence shown here is derived from an EMBL/GenBank/DDBJ whole genome shotgun (WGS) entry which is preliminary data.</text>
</comment>
<sequence>MTSLISSLKMRQSTSWKRSKSLLNEDFKKGGSMMQKRYTVSSWQMAALFLAYITGSAIVWIPAPLTGAAKNAAWISLWLAFGLGTLVLACILYLHRRYPDLTFVEYSELTLGRIATTIIAIPFLGMLLLMLSNITIGISQFFNSTMMRETPSYVFHLLILFTAAITVRAGIEVMARMFMLLLIALFIFVFSVLLLNLSSYRPELLTPVFEQGFKQTFFGIYQTWGFPYGEIILFSTVLPFIRRDRQHLGKLMFSALLINAISLSLSILCTIMALGPMAATVKFSLFELARLVEVADIIERIESVIGMTLIAASYMKATIVLFIFNATLSRLLRLQDEKILIFPTAFLTFLLTMTMYRNELEFNENVTAEWPLIITFFGVVPNLIIILVTVLNDWRAKIHKG</sequence>
<dbReference type="InterPro" id="IPR004761">
    <property type="entry name" value="Spore_GerAB"/>
</dbReference>
<dbReference type="Gene3D" id="1.20.1740.10">
    <property type="entry name" value="Amino acid/polyamine transporter I"/>
    <property type="match status" value="1"/>
</dbReference>
<evidence type="ECO:0000256" key="5">
    <source>
        <dbReference type="ARBA" id="ARBA00022692"/>
    </source>
</evidence>
<keyword evidence="6 8" id="KW-1133">Transmembrane helix</keyword>
<dbReference type="EMBL" id="QXJM01000056">
    <property type="protein sequence ID" value="RIE00418.1"/>
    <property type="molecule type" value="Genomic_DNA"/>
</dbReference>
<keyword evidence="3" id="KW-0813">Transport</keyword>
<dbReference type="NCBIfam" id="TIGR00912">
    <property type="entry name" value="2A0309"/>
    <property type="match status" value="1"/>
</dbReference>
<evidence type="ECO:0000256" key="6">
    <source>
        <dbReference type="ARBA" id="ARBA00022989"/>
    </source>
</evidence>
<evidence type="ECO:0000256" key="7">
    <source>
        <dbReference type="ARBA" id="ARBA00023136"/>
    </source>
</evidence>
<feature type="transmembrane region" description="Helical" evidence="8">
    <location>
        <begin position="339"/>
        <end position="358"/>
    </location>
</feature>
<feature type="transmembrane region" description="Helical" evidence="8">
    <location>
        <begin position="178"/>
        <end position="198"/>
    </location>
</feature>
<gene>
    <name evidence="9" type="ORF">D3H35_28825</name>
</gene>
<comment type="subcellular location">
    <subcellularLocation>
        <location evidence="1">Membrane</location>
        <topology evidence="1">Multi-pass membrane protein</topology>
    </subcellularLocation>
</comment>
<keyword evidence="5 8" id="KW-0812">Transmembrane</keyword>
<protein>
    <submittedName>
        <fullName evidence="9">Spore gernimation protein</fullName>
    </submittedName>
</protein>
<evidence type="ECO:0000256" key="4">
    <source>
        <dbReference type="ARBA" id="ARBA00022544"/>
    </source>
</evidence>
<evidence type="ECO:0000313" key="9">
    <source>
        <dbReference type="EMBL" id="RIE00418.1"/>
    </source>
</evidence>
<feature type="transmembrane region" description="Helical" evidence="8">
    <location>
        <begin position="304"/>
        <end position="327"/>
    </location>
</feature>
<proteinExistence type="inferred from homology"/>
<feature type="transmembrane region" description="Helical" evidence="8">
    <location>
        <begin position="114"/>
        <end position="141"/>
    </location>
</feature>
<feature type="transmembrane region" description="Helical" evidence="8">
    <location>
        <begin position="73"/>
        <end position="94"/>
    </location>
</feature>
<evidence type="ECO:0000256" key="1">
    <source>
        <dbReference type="ARBA" id="ARBA00004141"/>
    </source>
</evidence>
<feature type="transmembrane region" description="Helical" evidence="8">
    <location>
        <begin position="370"/>
        <end position="391"/>
    </location>
</feature>
<dbReference type="Pfam" id="PF03845">
    <property type="entry name" value="Spore_permease"/>
    <property type="match status" value="1"/>
</dbReference>
<evidence type="ECO:0000313" key="10">
    <source>
        <dbReference type="Proteomes" id="UP000266340"/>
    </source>
</evidence>
<evidence type="ECO:0000256" key="2">
    <source>
        <dbReference type="ARBA" id="ARBA00007998"/>
    </source>
</evidence>
<dbReference type="AlphaFoldDB" id="A0A398CHL1"/>
<dbReference type="PANTHER" id="PTHR34975:SF2">
    <property type="entry name" value="SPORE GERMINATION PROTEIN A2"/>
    <property type="match status" value="1"/>
</dbReference>
<dbReference type="GO" id="GO:0016020">
    <property type="term" value="C:membrane"/>
    <property type="evidence" value="ECO:0007669"/>
    <property type="project" value="UniProtKB-SubCell"/>
</dbReference>
<feature type="transmembrane region" description="Helical" evidence="8">
    <location>
        <begin position="38"/>
        <end position="61"/>
    </location>
</feature>
<dbReference type="GO" id="GO:0009847">
    <property type="term" value="P:spore germination"/>
    <property type="evidence" value="ECO:0007669"/>
    <property type="project" value="InterPro"/>
</dbReference>